<evidence type="ECO:0000313" key="3">
    <source>
        <dbReference type="Proteomes" id="UP000006892"/>
    </source>
</evidence>
<proteinExistence type="predicted"/>
<dbReference type="Proteomes" id="UP001154400">
    <property type="component" value="Chromosome"/>
</dbReference>
<organism evidence="2">
    <name type="scientific">Rhodococcus hoagii (strain 103S)</name>
    <name type="common">Rhodococcus equi</name>
    <dbReference type="NCBI Taxonomy" id="685727"/>
    <lineage>
        <taxon>Bacteria</taxon>
        <taxon>Bacillati</taxon>
        <taxon>Actinomycetota</taxon>
        <taxon>Actinomycetes</taxon>
        <taxon>Mycobacteriales</taxon>
        <taxon>Nocardiaceae</taxon>
        <taxon>Prescottella</taxon>
    </lineage>
</organism>
<name>A0A3S5Y235_RHOH1</name>
<evidence type="ECO:0000313" key="2">
    <source>
        <dbReference type="EMBL" id="CBH46610.1"/>
    </source>
</evidence>
<sequence length="142" mass="14743">MVSLPALVLAAAVWGAPSAAADVTDLEVLPGLSVGAATPFGAGCTYLVVAETSDSVGTPSDEGVGIVDYNRASSFPLQEFAWDHISPYWQNPVIFDHAFMLWTPTAPGEHALMAYQTSAGGPVEKVMVNPALPLGPLCFVAP</sequence>
<gene>
    <name evidence="2" type="ordered locus">REQ_04830</name>
</gene>
<dbReference type="EMBL" id="FN563149">
    <property type="protein sequence ID" value="CBH46610.1"/>
    <property type="molecule type" value="Genomic_DNA"/>
</dbReference>
<evidence type="ECO:0000256" key="1">
    <source>
        <dbReference type="SAM" id="SignalP"/>
    </source>
</evidence>
<reference evidence="2" key="1">
    <citation type="journal article" date="2010" name="PLoS Genet.">
        <title>The genome of a pathogenic rhodococcus: cooptive virulence underpinned by key gene acquisitions.</title>
        <authorList>
            <person name="Letek M."/>
            <person name="Gonzalez P."/>
            <person name="Macarthur I."/>
            <person name="Rodriguez H."/>
            <person name="Freeman T.C."/>
            <person name="Valero-Rello A."/>
            <person name="Blanco M."/>
            <person name="Buckley T."/>
            <person name="Cherevach I."/>
            <person name="Fahey R."/>
            <person name="Hapeshi A."/>
            <person name="Holdstock J."/>
            <person name="Leadon D."/>
            <person name="Navas J."/>
            <person name="Ocampo A."/>
            <person name="Quail M.A."/>
            <person name="Sanders M."/>
            <person name="Scortti M.M."/>
            <person name="Prescott J.F."/>
            <person name="Fogarty U."/>
            <person name="Meijer W.G."/>
            <person name="Parkhill J."/>
            <person name="Bentley S.D."/>
            <person name="Vazquez-Boland J.A."/>
        </authorList>
    </citation>
    <scope>NUCLEOTIDE SEQUENCE [LARGE SCALE GENOMIC DNA]</scope>
    <source>
        <strain evidence="2 3">103S</strain>
    </source>
</reference>
<dbReference type="AlphaFoldDB" id="A0A3S5Y235"/>
<keyword evidence="1" id="KW-0732">Signal</keyword>
<feature type="chain" id="PRO_5018614372" evidence="1">
    <location>
        <begin position="22"/>
        <end position="142"/>
    </location>
</feature>
<protein>
    <submittedName>
        <fullName evidence="2">Secreted protein</fullName>
    </submittedName>
</protein>
<accession>A0A3S5Y235</accession>
<dbReference type="KEGG" id="req:REQ_04830"/>
<feature type="signal peptide" evidence="1">
    <location>
        <begin position="1"/>
        <end position="21"/>
    </location>
</feature>